<dbReference type="AlphaFoldDB" id="A0A816L546"/>
<accession>A0A816L546</accession>
<comment type="caution">
    <text evidence="1">The sequence shown here is derived from an EMBL/GenBank/DDBJ whole genome shotgun (WGS) entry which is preliminary data.</text>
</comment>
<organism evidence="1 2">
    <name type="scientific">Rotaria magnacalcarata</name>
    <dbReference type="NCBI Taxonomy" id="392030"/>
    <lineage>
        <taxon>Eukaryota</taxon>
        <taxon>Metazoa</taxon>
        <taxon>Spiralia</taxon>
        <taxon>Gnathifera</taxon>
        <taxon>Rotifera</taxon>
        <taxon>Eurotatoria</taxon>
        <taxon>Bdelloidea</taxon>
        <taxon>Philodinida</taxon>
        <taxon>Philodinidae</taxon>
        <taxon>Rotaria</taxon>
    </lineage>
</organism>
<evidence type="ECO:0000313" key="1">
    <source>
        <dbReference type="EMBL" id="CAF1930316.1"/>
    </source>
</evidence>
<dbReference type="Proteomes" id="UP000663856">
    <property type="component" value="Unassembled WGS sequence"/>
</dbReference>
<protein>
    <submittedName>
        <fullName evidence="1">Uncharacterized protein</fullName>
    </submittedName>
</protein>
<gene>
    <name evidence="1" type="ORF">WKI299_LOCUS459</name>
</gene>
<sequence>MDFNVLKLLCFVYKGKIFSHYDKIILTSHWTLIDSGFRVFGQDEKENVIFDFYRDEFGVVAVKYSTGKHVVETRHFYEKDMFRIRFEFNDDQNYKWFSIEYKNFINDKDDDVEYAMLPSFVQKLNNKLHSILKELIKTDDEQ</sequence>
<dbReference type="EMBL" id="CAJNRF010000029">
    <property type="protein sequence ID" value="CAF1930316.1"/>
    <property type="molecule type" value="Genomic_DNA"/>
</dbReference>
<evidence type="ECO:0000313" key="2">
    <source>
        <dbReference type="Proteomes" id="UP000663856"/>
    </source>
</evidence>
<name>A0A816L546_9BILA</name>
<proteinExistence type="predicted"/>
<reference evidence="1" key="1">
    <citation type="submission" date="2021-02" db="EMBL/GenBank/DDBJ databases">
        <authorList>
            <person name="Nowell W R."/>
        </authorList>
    </citation>
    <scope>NUCLEOTIDE SEQUENCE</scope>
</reference>